<dbReference type="Pfam" id="PF00172">
    <property type="entry name" value="Zn_clus"/>
    <property type="match status" value="1"/>
</dbReference>
<feature type="domain" description="Zn(2)-C6 fungal-type" evidence="3">
    <location>
        <begin position="13"/>
        <end position="42"/>
    </location>
</feature>
<keyword evidence="1" id="KW-0539">Nucleus</keyword>
<dbReference type="InterPro" id="IPR053157">
    <property type="entry name" value="Sterol_Uptake_Regulator"/>
</dbReference>
<dbReference type="SUPFAM" id="SSF57701">
    <property type="entry name" value="Zn2/Cys6 DNA-binding domain"/>
    <property type="match status" value="1"/>
</dbReference>
<dbReference type="PROSITE" id="PS00463">
    <property type="entry name" value="ZN2_CY6_FUNGAL_1"/>
    <property type="match status" value="1"/>
</dbReference>
<dbReference type="PANTHER" id="PTHR47784">
    <property type="entry name" value="STEROL UPTAKE CONTROL PROTEIN 2"/>
    <property type="match status" value="1"/>
</dbReference>
<dbReference type="InterPro" id="IPR001138">
    <property type="entry name" value="Zn2Cys6_DnaBD"/>
</dbReference>
<dbReference type="Gene3D" id="4.10.240.10">
    <property type="entry name" value="Zn(2)-C6 fungal-type DNA-binding domain"/>
    <property type="match status" value="1"/>
</dbReference>
<dbReference type="Proteomes" id="UP000803844">
    <property type="component" value="Unassembled WGS sequence"/>
</dbReference>
<dbReference type="GO" id="GO:0008270">
    <property type="term" value="F:zinc ion binding"/>
    <property type="evidence" value="ECO:0007669"/>
    <property type="project" value="InterPro"/>
</dbReference>
<accession>A0A9P4YCY3</accession>
<dbReference type="GO" id="GO:0001228">
    <property type="term" value="F:DNA-binding transcription activator activity, RNA polymerase II-specific"/>
    <property type="evidence" value="ECO:0007669"/>
    <property type="project" value="TreeGrafter"/>
</dbReference>
<dbReference type="GeneID" id="63837181"/>
<dbReference type="InterPro" id="IPR036864">
    <property type="entry name" value="Zn2-C6_fun-type_DNA-bd_sf"/>
</dbReference>
<organism evidence="4 5">
    <name type="scientific">Cryphonectria parasitica (strain ATCC 38755 / EP155)</name>
    <dbReference type="NCBI Taxonomy" id="660469"/>
    <lineage>
        <taxon>Eukaryota</taxon>
        <taxon>Fungi</taxon>
        <taxon>Dikarya</taxon>
        <taxon>Ascomycota</taxon>
        <taxon>Pezizomycotina</taxon>
        <taxon>Sordariomycetes</taxon>
        <taxon>Sordariomycetidae</taxon>
        <taxon>Diaporthales</taxon>
        <taxon>Cryphonectriaceae</taxon>
        <taxon>Cryphonectria-Endothia species complex</taxon>
        <taxon>Cryphonectria</taxon>
    </lineage>
</organism>
<dbReference type="PROSITE" id="PS50048">
    <property type="entry name" value="ZN2_CY6_FUNGAL_2"/>
    <property type="match status" value="1"/>
</dbReference>
<dbReference type="SMART" id="SM00066">
    <property type="entry name" value="GAL4"/>
    <property type="match status" value="1"/>
</dbReference>
<dbReference type="EMBL" id="MU032344">
    <property type="protein sequence ID" value="KAF3770771.1"/>
    <property type="molecule type" value="Genomic_DNA"/>
</dbReference>
<keyword evidence="5" id="KW-1185">Reference proteome</keyword>
<feature type="compositionally biased region" description="Low complexity" evidence="2">
    <location>
        <begin position="47"/>
        <end position="66"/>
    </location>
</feature>
<dbReference type="CDD" id="cd00067">
    <property type="entry name" value="GAL4"/>
    <property type="match status" value="1"/>
</dbReference>
<evidence type="ECO:0000259" key="3">
    <source>
        <dbReference type="PROSITE" id="PS50048"/>
    </source>
</evidence>
<sequence length="385" mass="42923">MNARRAHTKSKNGCLQCKAGKVKCDEKIPCSRCVRRGDECSRAQPNSSEASVTSASSTPDTTSSSHTRPRDEDSYTLVDLQLFHRFSTVTCRYLANPNNESPWLDKVPALGTKHAFLMHEMMAVAAIDIGINVADTQDAVTTYLELARQHHTQALAGLMPAIAAHRADLVMPIWSCNALFVPYYFATTADVGSLILTEDPPGPAEWMLPLRGAVTLFRQYEEVLLSGPMAMHIRPYQTRIMIDGVTPPSSNPSEEHVMRMTAQLTLQLDEVTDEATRTTMAEVLRLLRQCFEISDRGDLISYKTASLTFCAAMPGAFFEMLGRKESMALVVMAFWCVLLHRAEGGNWWMKFRKVKNMLSFIAGLLGPKDEMLIKWPLEVVCPAEE</sequence>
<evidence type="ECO:0000256" key="1">
    <source>
        <dbReference type="ARBA" id="ARBA00023242"/>
    </source>
</evidence>
<comment type="caution">
    <text evidence="4">The sequence shown here is derived from an EMBL/GenBank/DDBJ whole genome shotgun (WGS) entry which is preliminary data.</text>
</comment>
<protein>
    <recommendedName>
        <fullName evidence="3">Zn(2)-C6 fungal-type domain-containing protein</fullName>
    </recommendedName>
</protein>
<dbReference type="PANTHER" id="PTHR47784:SF5">
    <property type="entry name" value="STEROL UPTAKE CONTROL PROTEIN 2"/>
    <property type="match status" value="1"/>
</dbReference>
<dbReference type="RefSeq" id="XP_040781732.1">
    <property type="nucleotide sequence ID" value="XM_040920052.1"/>
</dbReference>
<dbReference type="AlphaFoldDB" id="A0A9P4YCY3"/>
<proteinExistence type="predicted"/>
<name>A0A9P4YCY3_CRYP1</name>
<dbReference type="OrthoDB" id="416217at2759"/>
<reference evidence="4" key="1">
    <citation type="journal article" date="2020" name="Phytopathology">
        <title>Genome sequence of the chestnut blight fungus Cryphonectria parasitica EP155: A fundamental resource for an archetypical invasive plant pathogen.</title>
        <authorList>
            <person name="Crouch J.A."/>
            <person name="Dawe A."/>
            <person name="Aerts A."/>
            <person name="Barry K."/>
            <person name="Churchill A.C.L."/>
            <person name="Grimwood J."/>
            <person name="Hillman B."/>
            <person name="Milgroom M.G."/>
            <person name="Pangilinan J."/>
            <person name="Smith M."/>
            <person name="Salamov A."/>
            <person name="Schmutz J."/>
            <person name="Yadav J."/>
            <person name="Grigoriev I.V."/>
            <person name="Nuss D."/>
        </authorList>
    </citation>
    <scope>NUCLEOTIDE SEQUENCE</scope>
    <source>
        <strain evidence="4">EP155</strain>
    </source>
</reference>
<evidence type="ECO:0000313" key="5">
    <source>
        <dbReference type="Proteomes" id="UP000803844"/>
    </source>
</evidence>
<evidence type="ECO:0000313" key="4">
    <source>
        <dbReference type="EMBL" id="KAF3770771.1"/>
    </source>
</evidence>
<evidence type="ECO:0000256" key="2">
    <source>
        <dbReference type="SAM" id="MobiDB-lite"/>
    </source>
</evidence>
<feature type="region of interest" description="Disordered" evidence="2">
    <location>
        <begin position="40"/>
        <end position="71"/>
    </location>
</feature>
<gene>
    <name evidence="4" type="ORF">M406DRAFT_326195</name>
</gene>